<reference evidence="7 8" key="1">
    <citation type="journal article" date="2011" name="Science">
        <title>The Selaginella genome identifies genetic changes associated with the evolution of vascular plants.</title>
        <authorList>
            <person name="Banks J.A."/>
            <person name="Nishiyama T."/>
            <person name="Hasebe M."/>
            <person name="Bowman J.L."/>
            <person name="Gribskov M."/>
            <person name="dePamphilis C."/>
            <person name="Albert V.A."/>
            <person name="Aono N."/>
            <person name="Aoyama T."/>
            <person name="Ambrose B.A."/>
            <person name="Ashton N.W."/>
            <person name="Axtell M.J."/>
            <person name="Barker E."/>
            <person name="Barker M.S."/>
            <person name="Bennetzen J.L."/>
            <person name="Bonawitz N.D."/>
            <person name="Chapple C."/>
            <person name="Cheng C."/>
            <person name="Correa L.G."/>
            <person name="Dacre M."/>
            <person name="DeBarry J."/>
            <person name="Dreyer I."/>
            <person name="Elias M."/>
            <person name="Engstrom E.M."/>
            <person name="Estelle M."/>
            <person name="Feng L."/>
            <person name="Finet C."/>
            <person name="Floyd S.K."/>
            <person name="Frommer W.B."/>
            <person name="Fujita T."/>
            <person name="Gramzow L."/>
            <person name="Gutensohn M."/>
            <person name="Harholt J."/>
            <person name="Hattori M."/>
            <person name="Heyl A."/>
            <person name="Hirai T."/>
            <person name="Hiwatashi Y."/>
            <person name="Ishikawa M."/>
            <person name="Iwata M."/>
            <person name="Karol K.G."/>
            <person name="Koehler B."/>
            <person name="Kolukisaoglu U."/>
            <person name="Kubo M."/>
            <person name="Kurata T."/>
            <person name="Lalonde S."/>
            <person name="Li K."/>
            <person name="Li Y."/>
            <person name="Litt A."/>
            <person name="Lyons E."/>
            <person name="Manning G."/>
            <person name="Maruyama T."/>
            <person name="Michael T.P."/>
            <person name="Mikami K."/>
            <person name="Miyazaki S."/>
            <person name="Morinaga S."/>
            <person name="Murata T."/>
            <person name="Mueller-Roeber B."/>
            <person name="Nelson D.R."/>
            <person name="Obara M."/>
            <person name="Oguri Y."/>
            <person name="Olmstead R.G."/>
            <person name="Onodera N."/>
            <person name="Petersen B.L."/>
            <person name="Pils B."/>
            <person name="Prigge M."/>
            <person name="Rensing S.A."/>
            <person name="Riano-Pachon D.M."/>
            <person name="Roberts A.W."/>
            <person name="Sato Y."/>
            <person name="Scheller H.V."/>
            <person name="Schulz B."/>
            <person name="Schulz C."/>
            <person name="Shakirov E.V."/>
            <person name="Shibagaki N."/>
            <person name="Shinohara N."/>
            <person name="Shippen D.E."/>
            <person name="Soerensen I."/>
            <person name="Sotooka R."/>
            <person name="Sugimoto N."/>
            <person name="Sugita M."/>
            <person name="Sumikawa N."/>
            <person name="Tanurdzic M."/>
            <person name="Theissen G."/>
            <person name="Ulvskov P."/>
            <person name="Wakazuki S."/>
            <person name="Weng J.K."/>
            <person name="Willats W.W."/>
            <person name="Wipf D."/>
            <person name="Wolf P.G."/>
            <person name="Yang L."/>
            <person name="Zimmer A.D."/>
            <person name="Zhu Q."/>
            <person name="Mitros T."/>
            <person name="Hellsten U."/>
            <person name="Loque D."/>
            <person name="Otillar R."/>
            <person name="Salamov A."/>
            <person name="Schmutz J."/>
            <person name="Shapiro H."/>
            <person name="Lindquist E."/>
            <person name="Lucas S."/>
            <person name="Rokhsar D."/>
            <person name="Grigoriev I.V."/>
        </authorList>
    </citation>
    <scope>NUCLEOTIDE SEQUENCE [LARGE SCALE GENOMIC DNA]</scope>
</reference>
<keyword evidence="8" id="KW-1185">Reference proteome</keyword>
<gene>
    <name evidence="7" type="ORF">SELMODRAFT_107529</name>
</gene>
<dbReference type="InterPro" id="IPR035996">
    <property type="entry name" value="4pyrrol_Methylase_sf"/>
</dbReference>
<dbReference type="STRING" id="88036.D8S333"/>
<dbReference type="InterPro" id="IPR000878">
    <property type="entry name" value="4pyrrol_Mease"/>
</dbReference>
<accession>D8S333</accession>
<dbReference type="InParanoid" id="D8S333"/>
<dbReference type="Gene3D" id="3.30.950.10">
    <property type="entry name" value="Methyltransferase, Cobalt-precorrin-4 Transmethylase, Domain 2"/>
    <property type="match status" value="1"/>
</dbReference>
<dbReference type="CDD" id="cd11648">
    <property type="entry name" value="RsmI"/>
    <property type="match status" value="1"/>
</dbReference>
<dbReference type="InterPro" id="IPR014776">
    <property type="entry name" value="4pyrrole_Mease_sub2"/>
</dbReference>
<protein>
    <recommendedName>
        <fullName evidence="6">Tetrapyrrole methylase domain-containing protein</fullName>
    </recommendedName>
</protein>
<evidence type="ECO:0000256" key="1">
    <source>
        <dbReference type="ARBA" id="ARBA00022490"/>
    </source>
</evidence>
<dbReference type="GO" id="GO:0008168">
    <property type="term" value="F:methyltransferase activity"/>
    <property type="evidence" value="ECO:0007669"/>
    <property type="project" value="UniProtKB-KW"/>
</dbReference>
<dbReference type="Proteomes" id="UP000001514">
    <property type="component" value="Unassembled WGS sequence"/>
</dbReference>
<dbReference type="HAMAP" id="MF_01877">
    <property type="entry name" value="16SrRNA_methyltr_I"/>
    <property type="match status" value="1"/>
</dbReference>
<feature type="non-terminal residue" evidence="7">
    <location>
        <position position="1"/>
    </location>
</feature>
<keyword evidence="1" id="KW-0963">Cytoplasm</keyword>
<dbReference type="PANTHER" id="PTHR46111:SF1">
    <property type="entry name" value="RIBOSOMAL RNA SMALL SUBUNIT METHYLTRANSFERASE I"/>
    <property type="match status" value="1"/>
</dbReference>
<dbReference type="EMBL" id="GL377600">
    <property type="protein sequence ID" value="EFJ21037.1"/>
    <property type="molecule type" value="Genomic_DNA"/>
</dbReference>
<dbReference type="Pfam" id="PF00590">
    <property type="entry name" value="TP_methylase"/>
    <property type="match status" value="1"/>
</dbReference>
<keyword evidence="4" id="KW-0808">Transferase</keyword>
<name>D8S333_SELML</name>
<dbReference type="InterPro" id="IPR018063">
    <property type="entry name" value="SAM_MeTrfase_RsmI_CS"/>
</dbReference>
<dbReference type="Gene3D" id="3.40.1010.10">
    <property type="entry name" value="Cobalt-precorrin-4 Transmethylase, Domain 1"/>
    <property type="match status" value="1"/>
</dbReference>
<evidence type="ECO:0000256" key="3">
    <source>
        <dbReference type="ARBA" id="ARBA00022603"/>
    </source>
</evidence>
<dbReference type="InterPro" id="IPR014777">
    <property type="entry name" value="4pyrrole_Mease_sub1"/>
</dbReference>
<evidence type="ECO:0000313" key="8">
    <source>
        <dbReference type="Proteomes" id="UP000001514"/>
    </source>
</evidence>
<dbReference type="eggNOG" id="ENOG502QQ7V">
    <property type="taxonomic scope" value="Eukaryota"/>
</dbReference>
<dbReference type="NCBIfam" id="TIGR00096">
    <property type="entry name" value="16S rRNA (cytidine(1402)-2'-O)-methyltransferase"/>
    <property type="match status" value="1"/>
</dbReference>
<dbReference type="PANTHER" id="PTHR46111">
    <property type="entry name" value="RIBOSOMAL RNA SMALL SUBUNIT METHYLTRANSFERASE I"/>
    <property type="match status" value="1"/>
</dbReference>
<dbReference type="SUPFAM" id="SSF53790">
    <property type="entry name" value="Tetrapyrrole methylase"/>
    <property type="match status" value="1"/>
</dbReference>
<organism evidence="8">
    <name type="scientific">Selaginella moellendorffii</name>
    <name type="common">Spikemoss</name>
    <dbReference type="NCBI Taxonomy" id="88036"/>
    <lineage>
        <taxon>Eukaryota</taxon>
        <taxon>Viridiplantae</taxon>
        <taxon>Streptophyta</taxon>
        <taxon>Embryophyta</taxon>
        <taxon>Tracheophyta</taxon>
        <taxon>Lycopodiopsida</taxon>
        <taxon>Selaginellales</taxon>
        <taxon>Selaginellaceae</taxon>
        <taxon>Selaginella</taxon>
    </lineage>
</organism>
<dbReference type="OMA" id="QWMAVHQ"/>
<dbReference type="PROSITE" id="PS01296">
    <property type="entry name" value="RSMI"/>
    <property type="match status" value="1"/>
</dbReference>
<dbReference type="GO" id="GO:0006364">
    <property type="term" value="P:rRNA processing"/>
    <property type="evidence" value="ECO:0007669"/>
    <property type="project" value="UniProtKB-KW"/>
</dbReference>
<evidence type="ECO:0000256" key="5">
    <source>
        <dbReference type="ARBA" id="ARBA00022691"/>
    </source>
</evidence>
<dbReference type="PIRSF" id="PIRSF005917">
    <property type="entry name" value="MTase_YraL"/>
    <property type="match status" value="1"/>
</dbReference>
<evidence type="ECO:0000256" key="4">
    <source>
        <dbReference type="ARBA" id="ARBA00022679"/>
    </source>
</evidence>
<dbReference type="InterPro" id="IPR008189">
    <property type="entry name" value="rRNA_ssu_MeTfrase_I"/>
</dbReference>
<feature type="domain" description="Tetrapyrrole methylase" evidence="6">
    <location>
        <begin position="11"/>
        <end position="221"/>
    </location>
</feature>
<keyword evidence="5" id="KW-0949">S-adenosyl-L-methionine</keyword>
<dbReference type="Gramene" id="EFJ21037">
    <property type="protein sequence ID" value="EFJ21037"/>
    <property type="gene ID" value="SELMODRAFT_107529"/>
</dbReference>
<sequence length="306" mass="33822">LVPQPKIESGLYLVATPIGNLEDITMRALRVLRSVDLILAEDTRHSSKLLQHYDIKTPKAGSQMSYHKFNEQTRQEEILERLANREALALVSDAGMPGISDPGAELVRACIEENYKIIPVPGPSAALTALIASGLPTNEFSFGESFAEAVGFLSTHASTRHKRLLVAAEETSTQIFFVPPNKLCSILAECATAFGSNRHCVVARELTKIYEEFWRGTLGKAQARFKESEPRGEVTLLIDGLPARAAERFPSNEELEDRLEILFESGKSLSEAVKEVSEETFVRRNSVYSLALKVLKKDKSKSEDSS</sequence>
<proteinExistence type="inferred from homology"/>
<keyword evidence="3" id="KW-0489">Methyltransferase</keyword>
<dbReference type="FunCoup" id="D8S333">
    <property type="interactions" value="180"/>
</dbReference>
<dbReference type="HOGENOM" id="CLU_044779_3_0_1"/>
<keyword evidence="2" id="KW-0698">rRNA processing</keyword>
<dbReference type="GO" id="GO:0032259">
    <property type="term" value="P:methylation"/>
    <property type="evidence" value="ECO:0007669"/>
    <property type="project" value="UniProtKB-KW"/>
</dbReference>
<dbReference type="FunFam" id="3.40.1010.10:FF:000007">
    <property type="entry name" value="Ribosomal RNA small subunit methyltransferase I"/>
    <property type="match status" value="1"/>
</dbReference>
<evidence type="ECO:0000256" key="2">
    <source>
        <dbReference type="ARBA" id="ARBA00022552"/>
    </source>
</evidence>
<evidence type="ECO:0000259" key="6">
    <source>
        <dbReference type="Pfam" id="PF00590"/>
    </source>
</evidence>
<dbReference type="KEGG" id="smo:SELMODRAFT_107529"/>
<dbReference type="AlphaFoldDB" id="D8S333"/>
<evidence type="ECO:0000313" key="7">
    <source>
        <dbReference type="EMBL" id="EFJ21037.1"/>
    </source>
</evidence>